<reference evidence="2 3" key="1">
    <citation type="submission" date="2019-07" db="EMBL/GenBank/DDBJ databases">
        <title>Annotation for the trematode Paragonimus westermani.</title>
        <authorList>
            <person name="Choi Y.-J."/>
        </authorList>
    </citation>
    <scope>NUCLEOTIDE SEQUENCE [LARGE SCALE GENOMIC DNA]</scope>
    <source>
        <strain evidence="2">180907_Pwestermani</strain>
    </source>
</reference>
<organism evidence="2 3">
    <name type="scientific">Paragonimus westermani</name>
    <dbReference type="NCBI Taxonomy" id="34504"/>
    <lineage>
        <taxon>Eukaryota</taxon>
        <taxon>Metazoa</taxon>
        <taxon>Spiralia</taxon>
        <taxon>Lophotrochozoa</taxon>
        <taxon>Platyhelminthes</taxon>
        <taxon>Trematoda</taxon>
        <taxon>Digenea</taxon>
        <taxon>Plagiorchiida</taxon>
        <taxon>Troglotremata</taxon>
        <taxon>Troglotrematidae</taxon>
        <taxon>Paragonimus</taxon>
    </lineage>
</organism>
<sequence length="141" mass="16816">MLRNLWTRYRVISFRHSRNCSSVESEKIATPFVGEDDETSQIQLASPTGSALFRESEHFTPLVKPDPKFHWDAIRQSLNARGISHQFNLEQLRDLKRQIEDIREQIEFVDIKRKEHQKVYEETKQVRFKNITDFFHLLVLC</sequence>
<gene>
    <name evidence="2" type="ORF">P879_05197</name>
</gene>
<evidence type="ECO:0000313" key="3">
    <source>
        <dbReference type="Proteomes" id="UP000699462"/>
    </source>
</evidence>
<proteinExistence type="predicted"/>
<evidence type="ECO:0000313" key="2">
    <source>
        <dbReference type="EMBL" id="KAF8571667.1"/>
    </source>
</evidence>
<feature type="coiled-coil region" evidence="1">
    <location>
        <begin position="85"/>
        <end position="112"/>
    </location>
</feature>
<evidence type="ECO:0000256" key="1">
    <source>
        <dbReference type="SAM" id="Coils"/>
    </source>
</evidence>
<comment type="caution">
    <text evidence="2">The sequence shown here is derived from an EMBL/GenBank/DDBJ whole genome shotgun (WGS) entry which is preliminary data.</text>
</comment>
<protein>
    <submittedName>
        <fullName evidence="2">Uncharacterized protein</fullName>
    </submittedName>
</protein>
<dbReference type="EMBL" id="JTDF01000385">
    <property type="protein sequence ID" value="KAF8571667.1"/>
    <property type="molecule type" value="Genomic_DNA"/>
</dbReference>
<keyword evidence="1" id="KW-0175">Coiled coil</keyword>
<keyword evidence="3" id="KW-1185">Reference proteome</keyword>
<dbReference type="OrthoDB" id="6259246at2759"/>
<name>A0A8T0DY82_9TREM</name>
<dbReference type="Proteomes" id="UP000699462">
    <property type="component" value="Unassembled WGS sequence"/>
</dbReference>
<accession>A0A8T0DY82</accession>
<dbReference type="AlphaFoldDB" id="A0A8T0DY82"/>